<evidence type="ECO:0000313" key="4">
    <source>
        <dbReference type="EMBL" id="PQV64157.1"/>
    </source>
</evidence>
<feature type="domain" description="Copper amine oxidase-like N-terminal" evidence="3">
    <location>
        <begin position="30"/>
        <end position="132"/>
    </location>
</feature>
<proteinExistence type="predicted"/>
<name>A0A2S8STN3_9BACT</name>
<feature type="signal peptide" evidence="2">
    <location>
        <begin position="1"/>
        <end position="24"/>
    </location>
</feature>
<keyword evidence="2" id="KW-0732">Signal</keyword>
<dbReference type="Gene3D" id="3.30.457.10">
    <property type="entry name" value="Copper amine oxidase-like, N-terminal domain"/>
    <property type="match status" value="1"/>
</dbReference>
<keyword evidence="5" id="KW-1185">Reference proteome</keyword>
<evidence type="ECO:0000313" key="5">
    <source>
        <dbReference type="Proteomes" id="UP000237684"/>
    </source>
</evidence>
<evidence type="ECO:0000256" key="1">
    <source>
        <dbReference type="SAM" id="MobiDB-lite"/>
    </source>
</evidence>
<reference evidence="4 5" key="1">
    <citation type="journal article" date="2018" name="Syst. Appl. Microbiol.">
        <title>Abditibacterium utsteinense sp. nov., the first cultivated member of candidate phylum FBP, isolated from ice-free Antarctic soil samples.</title>
        <authorList>
            <person name="Tahon G."/>
            <person name="Tytgat B."/>
            <person name="Lebbe L."/>
            <person name="Carlier A."/>
            <person name="Willems A."/>
        </authorList>
    </citation>
    <scope>NUCLEOTIDE SEQUENCE [LARGE SCALE GENOMIC DNA]</scope>
    <source>
        <strain evidence="4 5">LMG 29911</strain>
    </source>
</reference>
<feature type="region of interest" description="Disordered" evidence="1">
    <location>
        <begin position="145"/>
        <end position="209"/>
    </location>
</feature>
<gene>
    <name evidence="4" type="ORF">B1R32_1061</name>
</gene>
<dbReference type="AlphaFoldDB" id="A0A2S8STN3"/>
<dbReference type="SUPFAM" id="SSF55383">
    <property type="entry name" value="Copper amine oxidase, domain N"/>
    <property type="match status" value="1"/>
</dbReference>
<accession>A0A2S8STN3</accession>
<dbReference type="InParanoid" id="A0A2S8STN3"/>
<dbReference type="InterPro" id="IPR036582">
    <property type="entry name" value="Mao_N_sf"/>
</dbReference>
<dbReference type="Pfam" id="PF07833">
    <property type="entry name" value="Cu_amine_oxidN1"/>
    <property type="match status" value="1"/>
</dbReference>
<feature type="region of interest" description="Disordered" evidence="1">
    <location>
        <begin position="418"/>
        <end position="478"/>
    </location>
</feature>
<organism evidence="4 5">
    <name type="scientific">Abditibacterium utsteinense</name>
    <dbReference type="NCBI Taxonomy" id="1960156"/>
    <lineage>
        <taxon>Bacteria</taxon>
        <taxon>Pseudomonadati</taxon>
        <taxon>Abditibacteriota</taxon>
        <taxon>Abditibacteriia</taxon>
        <taxon>Abditibacteriales</taxon>
        <taxon>Abditibacteriaceae</taxon>
        <taxon>Abditibacterium</taxon>
    </lineage>
</organism>
<dbReference type="RefSeq" id="WP_105483304.1">
    <property type="nucleotide sequence ID" value="NZ_NIGF01000006.1"/>
</dbReference>
<dbReference type="Proteomes" id="UP000237684">
    <property type="component" value="Unassembled WGS sequence"/>
</dbReference>
<feature type="compositionally biased region" description="Polar residues" evidence="1">
    <location>
        <begin position="467"/>
        <end position="478"/>
    </location>
</feature>
<sequence length="681" mass="71489">MKSQPKILAASALSLALAAGAARADIAVNLNGQPLATGAAPMQIGGRTLVPMRDIFEALGAQLSWNPVAQTITAQKDLTKIQLAINNPDALVNGRSIRLEQPATLINGRTFVPLRFVAEATGAQVDWNGPLQLISIRSNLSHQGPVIAQNPGNSNFPGGLQAGGLQPGASDETDLDELGANNSSETRLERRRRRQERRQSQSDGSQVAAARAISIPSGAVVPVQLDQNLSSATARVGQTFTATILSRRLGDSEFPAGTKVSGRVIEARPSENGQPGVLDLDWTTAVLPDGTRVPLRGELTSLDTSNVQMTGGRIVAPGAKSDNKLKVIGVGAGAGFVLGRVLKTNSTVTTILGAAGGYLFGKARDRKAQEATLTAQTTLGVRLADAVRYADTDDYFGPRSNFLRASVVGNDDFNPSDYGYDTSTSVPRNDVNAPGRYGDYGYANELPLPAPGDNDAPIGVGDIYPEDTNTNSNDLDNGQQVAGYQQISIPSGAVVPVTIDQEISSATARVGQTFTATVVSQRLGDSEFPAGTKVSGRVIEARAQQGTDPGVLDLEFRDAVLPNGTRVALRGDLVGLDDASVQTQNGRIVARAGANKKNDKLKVIGIGTAAGFVLGRVLKKDGLLPSLLGALGGYLYSGKNGNDKPGQAVVAQGARLGIRLGEDVRYGSPDYYTYRAQYLRQ</sequence>
<evidence type="ECO:0000256" key="2">
    <source>
        <dbReference type="SAM" id="SignalP"/>
    </source>
</evidence>
<feature type="chain" id="PRO_5015752531" evidence="2">
    <location>
        <begin position="25"/>
        <end position="681"/>
    </location>
</feature>
<protein>
    <submittedName>
        <fullName evidence="4">Copper amine oxidase N-terminal domain-containing protein</fullName>
    </submittedName>
</protein>
<dbReference type="InterPro" id="IPR012854">
    <property type="entry name" value="Cu_amine_oxidase-like_N"/>
</dbReference>
<dbReference type="EMBL" id="NIGF01000006">
    <property type="protein sequence ID" value="PQV64157.1"/>
    <property type="molecule type" value="Genomic_DNA"/>
</dbReference>
<dbReference type="OrthoDB" id="9816096at2"/>
<comment type="caution">
    <text evidence="4">The sequence shown here is derived from an EMBL/GenBank/DDBJ whole genome shotgun (WGS) entry which is preliminary data.</text>
</comment>
<evidence type="ECO:0000259" key="3">
    <source>
        <dbReference type="Pfam" id="PF07833"/>
    </source>
</evidence>